<reference evidence="6 7" key="1">
    <citation type="submission" date="2019-05" db="EMBL/GenBank/DDBJ databases">
        <title>Genomes sequences of two Nocardia cyriacigeorgica environmental isolates, type strains Nocardia asteroides ATCC 19247 and Nocardia cyriacigeorgica DSM 44484.</title>
        <authorList>
            <person name="Vautrin F."/>
            <person name="Bergeron E."/>
            <person name="Dubost A."/>
            <person name="Abrouk D."/>
            <person name="Rodriguez Nava V."/>
            <person name="Pujic P."/>
        </authorList>
    </citation>
    <scope>NUCLEOTIDE SEQUENCE [LARGE SCALE GENOMIC DNA]</scope>
    <source>
        <strain evidence="6 7">EML 1456</strain>
    </source>
</reference>
<keyword evidence="3" id="KW-0804">Transcription</keyword>
<dbReference type="SUPFAM" id="SSF46689">
    <property type="entry name" value="Homeodomain-like"/>
    <property type="match status" value="1"/>
</dbReference>
<feature type="domain" description="HTH tetR-type" evidence="5">
    <location>
        <begin position="46"/>
        <end position="106"/>
    </location>
</feature>
<keyword evidence="1" id="KW-0805">Transcription regulation</keyword>
<proteinExistence type="predicted"/>
<protein>
    <submittedName>
        <fullName evidence="6">TetR/AcrR family transcriptional regulator</fullName>
    </submittedName>
</protein>
<evidence type="ECO:0000313" key="6">
    <source>
        <dbReference type="EMBL" id="TLG04234.1"/>
    </source>
</evidence>
<accession>A0A5R8PA93</accession>
<dbReference type="OrthoDB" id="5112469at2"/>
<feature type="DNA-binding region" description="H-T-H motif" evidence="4">
    <location>
        <begin position="69"/>
        <end position="88"/>
    </location>
</feature>
<evidence type="ECO:0000313" key="7">
    <source>
        <dbReference type="Proteomes" id="UP000308349"/>
    </source>
</evidence>
<evidence type="ECO:0000256" key="2">
    <source>
        <dbReference type="ARBA" id="ARBA00023125"/>
    </source>
</evidence>
<dbReference type="Pfam" id="PF21313">
    <property type="entry name" value="EthR_C"/>
    <property type="match status" value="1"/>
</dbReference>
<sequence length="241" mass="25991">MPTGLSTRWAGPSVLSSSAICDDGVVSHSVNTRAGRQTPALTPRGERTRTKLIDAAELVFARLGFVETRVADIVAEAGVAHGTFYVYFDSKEAIFHAVVLNLITDMRDKVRARMGTQPETAVEAIESAVRAYVLAFREHQRLMLMWGEVAGMNPDIGELAQAEIELFIDRAESMIVRLQADRLAARDIDARVAATALCGMVREFCVQQAKAGAVIDADAAADTLSTLWVRGIGVVHGAPPV</sequence>
<dbReference type="InterPro" id="IPR049397">
    <property type="entry name" value="EthR_C"/>
</dbReference>
<evidence type="ECO:0000256" key="1">
    <source>
        <dbReference type="ARBA" id="ARBA00023015"/>
    </source>
</evidence>
<evidence type="ECO:0000256" key="3">
    <source>
        <dbReference type="ARBA" id="ARBA00023163"/>
    </source>
</evidence>
<dbReference type="AlphaFoldDB" id="A0A5R8PA93"/>
<dbReference type="GO" id="GO:0003700">
    <property type="term" value="F:DNA-binding transcription factor activity"/>
    <property type="evidence" value="ECO:0007669"/>
    <property type="project" value="TreeGrafter"/>
</dbReference>
<dbReference type="GO" id="GO:0000976">
    <property type="term" value="F:transcription cis-regulatory region binding"/>
    <property type="evidence" value="ECO:0007669"/>
    <property type="project" value="TreeGrafter"/>
</dbReference>
<dbReference type="Gene3D" id="1.10.10.60">
    <property type="entry name" value="Homeodomain-like"/>
    <property type="match status" value="1"/>
</dbReference>
<dbReference type="PANTHER" id="PTHR30055:SF234">
    <property type="entry name" value="HTH-TYPE TRANSCRIPTIONAL REGULATOR BETI"/>
    <property type="match status" value="1"/>
</dbReference>
<dbReference type="InterPro" id="IPR050109">
    <property type="entry name" value="HTH-type_TetR-like_transc_reg"/>
</dbReference>
<dbReference type="InterPro" id="IPR036271">
    <property type="entry name" value="Tet_transcr_reg_TetR-rel_C_sf"/>
</dbReference>
<dbReference type="PANTHER" id="PTHR30055">
    <property type="entry name" value="HTH-TYPE TRANSCRIPTIONAL REGULATOR RUTR"/>
    <property type="match status" value="1"/>
</dbReference>
<evidence type="ECO:0000256" key="4">
    <source>
        <dbReference type="PROSITE-ProRule" id="PRU00335"/>
    </source>
</evidence>
<evidence type="ECO:0000259" key="5">
    <source>
        <dbReference type="PROSITE" id="PS50977"/>
    </source>
</evidence>
<gene>
    <name evidence="6" type="ORF">FEK35_20585</name>
</gene>
<dbReference type="InterPro" id="IPR009057">
    <property type="entry name" value="Homeodomain-like_sf"/>
</dbReference>
<keyword evidence="2 4" id="KW-0238">DNA-binding</keyword>
<comment type="caution">
    <text evidence="6">The sequence shown here is derived from an EMBL/GenBank/DDBJ whole genome shotgun (WGS) entry which is preliminary data.</text>
</comment>
<dbReference type="PRINTS" id="PR00455">
    <property type="entry name" value="HTHTETR"/>
</dbReference>
<dbReference type="InterPro" id="IPR001647">
    <property type="entry name" value="HTH_TetR"/>
</dbReference>
<dbReference type="Gene3D" id="1.10.357.10">
    <property type="entry name" value="Tetracycline Repressor, domain 2"/>
    <property type="match status" value="1"/>
</dbReference>
<name>A0A5R8PA93_9NOCA</name>
<dbReference type="SUPFAM" id="SSF48498">
    <property type="entry name" value="Tetracyclin repressor-like, C-terminal domain"/>
    <property type="match status" value="1"/>
</dbReference>
<dbReference type="Proteomes" id="UP000308349">
    <property type="component" value="Unassembled WGS sequence"/>
</dbReference>
<dbReference type="EMBL" id="VBUU01000023">
    <property type="protein sequence ID" value="TLG04234.1"/>
    <property type="molecule type" value="Genomic_DNA"/>
</dbReference>
<dbReference type="Pfam" id="PF00440">
    <property type="entry name" value="TetR_N"/>
    <property type="match status" value="1"/>
</dbReference>
<organism evidence="6 7">
    <name type="scientific">Nocardia cyriacigeorgica</name>
    <dbReference type="NCBI Taxonomy" id="135487"/>
    <lineage>
        <taxon>Bacteria</taxon>
        <taxon>Bacillati</taxon>
        <taxon>Actinomycetota</taxon>
        <taxon>Actinomycetes</taxon>
        <taxon>Mycobacteriales</taxon>
        <taxon>Nocardiaceae</taxon>
        <taxon>Nocardia</taxon>
    </lineage>
</organism>
<dbReference type="PROSITE" id="PS50977">
    <property type="entry name" value="HTH_TETR_2"/>
    <property type="match status" value="1"/>
</dbReference>